<dbReference type="InterPro" id="IPR005475">
    <property type="entry name" value="Transketolase-like_Pyr-bd"/>
</dbReference>
<gene>
    <name evidence="10" type="ORF">AVDCRST_MAG64-4456</name>
</gene>
<comment type="catalytic activity">
    <reaction evidence="7">
        <text>N(6)-[(R)-lipoyl]-L-lysyl-[protein] + 2-oxoglutarate + H(+) = N(6)-[(R)-S(8)-succinyldihydrolipoyl]-L-lysyl-[protein] + CO2</text>
        <dbReference type="Rhea" id="RHEA:12188"/>
        <dbReference type="Rhea" id="RHEA-COMP:10474"/>
        <dbReference type="Rhea" id="RHEA-COMP:20092"/>
        <dbReference type="ChEBI" id="CHEBI:15378"/>
        <dbReference type="ChEBI" id="CHEBI:16526"/>
        <dbReference type="ChEBI" id="CHEBI:16810"/>
        <dbReference type="ChEBI" id="CHEBI:83099"/>
        <dbReference type="ChEBI" id="CHEBI:83120"/>
        <dbReference type="EC" id="1.2.4.2"/>
    </reaction>
</comment>
<dbReference type="InterPro" id="IPR042179">
    <property type="entry name" value="KGD_C_sf"/>
</dbReference>
<organism evidence="10">
    <name type="scientific">uncultured Phycisphaerae bacterium</name>
    <dbReference type="NCBI Taxonomy" id="904963"/>
    <lineage>
        <taxon>Bacteria</taxon>
        <taxon>Pseudomonadati</taxon>
        <taxon>Planctomycetota</taxon>
        <taxon>Phycisphaerae</taxon>
        <taxon>environmental samples</taxon>
    </lineage>
</organism>
<dbReference type="Pfam" id="PF00676">
    <property type="entry name" value="E1_dh"/>
    <property type="match status" value="1"/>
</dbReference>
<dbReference type="CDD" id="cd02016">
    <property type="entry name" value="TPP_E1_OGDC_like"/>
    <property type="match status" value="1"/>
</dbReference>
<dbReference type="AlphaFoldDB" id="A0A6J4QKM0"/>
<dbReference type="PANTHER" id="PTHR23152">
    <property type="entry name" value="2-OXOGLUTARATE DEHYDROGENASE"/>
    <property type="match status" value="1"/>
</dbReference>
<dbReference type="GO" id="GO:0045252">
    <property type="term" value="C:oxoglutarate dehydrogenase complex"/>
    <property type="evidence" value="ECO:0007669"/>
    <property type="project" value="TreeGrafter"/>
</dbReference>
<dbReference type="GO" id="GO:0030976">
    <property type="term" value="F:thiamine pyrophosphate binding"/>
    <property type="evidence" value="ECO:0007669"/>
    <property type="project" value="InterPro"/>
</dbReference>
<feature type="region of interest" description="Disordered" evidence="8">
    <location>
        <begin position="36"/>
        <end position="73"/>
    </location>
</feature>
<keyword evidence="5 10" id="KW-0560">Oxidoreductase</keyword>
<dbReference type="Pfam" id="PF02779">
    <property type="entry name" value="Transket_pyr"/>
    <property type="match status" value="1"/>
</dbReference>
<sequence>MDRLDFVTRVNPEYVDRLYEQYQRDPRSVDESWRQTFAGMDGGNGQAGNGHEAGGNGAATTAATTSGATPTAATNGTASAYATSLSTAAAGAAPDAATLRIAAELPVYEPLPSSGVAPLPALTLGVHKLVHSYRELGHFVANLDPLGHNRTSHPLLELSQFNMTEADMDRTVGSGGFLGPIDGTLGDLINNLKATYCRSLGIEFQNISDKVQREWLAQQMEPVLNRPSMSKEQARAVLFQMVAAEEFEQFLRRRFQGMKTFSLEGAESLIPLLNTLVDDGAAQGAEEICFGMPHRGRLSVLAHVLNKPYEVIFSEFKYTNVHQEWEGDGDVKYHLGYANERAVPGGTKSVHLSLSPNPSHLELVNPVVEGSVRCKQKIRGDKDHSKVVPILLHGDAAFTGQGVVFETLNLSELPFWRTGGTIHVIVNNQIGFTTPPHEGRFTPYPTDVAKMIQAPIFHVNGDDPQAVAWAAKLAIAFRQKFKVDVFIDLWCYRRFGHNEADEPMFTQPKMYRQIKEHRTTRELFQDRLLADGTVDQKTLDDMKKVALERLEAALVLAGETRPRQKTAAFNPLWKNMVRIPTDWSAVTKVPKDVLTKIAESVNRFPAGFTPHGKLAGDGPRSTYTARLNAVKKGEGIDWGTGEMLAMGSLLLEGTPVRFTGQDVQRGTFSHRQAVLMDQETGDPHTPLNFLVPDQKAHLTIQNSMLSEMAVLGFEYGFASADPRNLVVWEAQFGDFVNGAQPIIDQFITAAESKWQLMNGLVMMLPHGYEGQGPEHSNAYVERWLSLCAENNIQVCQVTTPAQVFHALRRQIHRKFRKPLVLLQPKSMLRAEYATSKLEEFTDGSMQLVIDDPTSQDREKVRRVLFCTGKVYYTLAAARAKENLKDVAIVRVEQLYPFPKKEVQAVLAKYRNARDVSWVQDEPRNRGAWSFMEPRLLELLPDPATLHYFGRDEAASPATGSTKMHKAEEDELVQQALEIAPKAPTTTATPAAATAGGPKPAPSAVQVSASSPMVTQQMM</sequence>
<dbReference type="Gene3D" id="3.40.50.970">
    <property type="match status" value="1"/>
</dbReference>
<comment type="similarity">
    <text evidence="3">Belongs to the alpha-ketoglutarate dehydrogenase family.</text>
</comment>
<dbReference type="EC" id="1.2.4.2" evidence="4"/>
<comment type="function">
    <text evidence="2">E1 component of the 2-oxoglutarate dehydrogenase (OGDH) complex which catalyzes the decarboxylation of 2-oxoglutarate, the first step in the conversion of 2-oxoglutarate to succinyl-CoA and CO(2).</text>
</comment>
<dbReference type="FunFam" id="3.40.50.11610:FF:000002">
    <property type="entry name" value="2-oxoglutarate dehydrogenase E1 component"/>
    <property type="match status" value="1"/>
</dbReference>
<dbReference type="EMBL" id="CADCUQ010001046">
    <property type="protein sequence ID" value="CAA9444835.1"/>
    <property type="molecule type" value="Genomic_DNA"/>
</dbReference>
<evidence type="ECO:0000256" key="5">
    <source>
        <dbReference type="ARBA" id="ARBA00023002"/>
    </source>
</evidence>
<dbReference type="GO" id="GO:0005829">
    <property type="term" value="C:cytosol"/>
    <property type="evidence" value="ECO:0007669"/>
    <property type="project" value="TreeGrafter"/>
</dbReference>
<feature type="region of interest" description="Disordered" evidence="8">
    <location>
        <begin position="980"/>
        <end position="1018"/>
    </location>
</feature>
<feature type="compositionally biased region" description="Low complexity" evidence="8">
    <location>
        <begin position="58"/>
        <end position="73"/>
    </location>
</feature>
<dbReference type="InterPro" id="IPR011603">
    <property type="entry name" value="2oxoglutarate_DH_E1"/>
</dbReference>
<dbReference type="NCBIfam" id="TIGR00239">
    <property type="entry name" value="2oxo_dh_E1"/>
    <property type="match status" value="1"/>
</dbReference>
<dbReference type="InterPro" id="IPR001017">
    <property type="entry name" value="DH_E1"/>
</dbReference>
<dbReference type="PIRSF" id="PIRSF000157">
    <property type="entry name" value="Oxoglu_dh_E1"/>
    <property type="match status" value="1"/>
</dbReference>
<dbReference type="InterPro" id="IPR031717">
    <property type="entry name" value="ODO-1/KGD_C"/>
</dbReference>
<dbReference type="InterPro" id="IPR029061">
    <property type="entry name" value="THDP-binding"/>
</dbReference>
<dbReference type="GO" id="GO:0006099">
    <property type="term" value="P:tricarboxylic acid cycle"/>
    <property type="evidence" value="ECO:0007669"/>
    <property type="project" value="TreeGrafter"/>
</dbReference>
<dbReference type="Pfam" id="PF16078">
    <property type="entry name" value="2-oxogl_dehyd_N"/>
    <property type="match status" value="1"/>
</dbReference>
<evidence type="ECO:0000259" key="9">
    <source>
        <dbReference type="SMART" id="SM00861"/>
    </source>
</evidence>
<evidence type="ECO:0000256" key="3">
    <source>
        <dbReference type="ARBA" id="ARBA00006936"/>
    </source>
</evidence>
<dbReference type="Gene3D" id="3.40.50.12470">
    <property type="match status" value="1"/>
</dbReference>
<feature type="domain" description="Transketolase-like pyrimidine-binding" evidence="9">
    <location>
        <begin position="636"/>
        <end position="830"/>
    </location>
</feature>
<evidence type="ECO:0000256" key="4">
    <source>
        <dbReference type="ARBA" id="ARBA00012280"/>
    </source>
</evidence>
<dbReference type="Gene3D" id="1.10.287.1150">
    <property type="entry name" value="TPP helical domain"/>
    <property type="match status" value="1"/>
</dbReference>
<evidence type="ECO:0000256" key="2">
    <source>
        <dbReference type="ARBA" id="ARBA00003906"/>
    </source>
</evidence>
<dbReference type="SMART" id="SM00861">
    <property type="entry name" value="Transket_pyr"/>
    <property type="match status" value="1"/>
</dbReference>
<keyword evidence="6" id="KW-0786">Thiamine pyrophosphate</keyword>
<dbReference type="Pfam" id="PF16870">
    <property type="entry name" value="OxoGdeHyase_C"/>
    <property type="match status" value="1"/>
</dbReference>
<name>A0A6J4QKM0_9BACT</name>
<evidence type="ECO:0000256" key="6">
    <source>
        <dbReference type="ARBA" id="ARBA00023052"/>
    </source>
</evidence>
<dbReference type="SUPFAM" id="SSF52518">
    <property type="entry name" value="Thiamin diphosphate-binding fold (THDP-binding)"/>
    <property type="match status" value="2"/>
</dbReference>
<evidence type="ECO:0000256" key="7">
    <source>
        <dbReference type="ARBA" id="ARBA00051911"/>
    </source>
</evidence>
<dbReference type="NCBIfam" id="NF006914">
    <property type="entry name" value="PRK09404.1"/>
    <property type="match status" value="1"/>
</dbReference>
<dbReference type="GO" id="GO:0004591">
    <property type="term" value="F:oxoglutarate dehydrogenase (succinyl-transferring) activity"/>
    <property type="evidence" value="ECO:0007669"/>
    <property type="project" value="UniProtKB-EC"/>
</dbReference>
<evidence type="ECO:0000313" key="10">
    <source>
        <dbReference type="EMBL" id="CAA9444835.1"/>
    </source>
</evidence>
<evidence type="ECO:0000256" key="1">
    <source>
        <dbReference type="ARBA" id="ARBA00001964"/>
    </source>
</evidence>
<evidence type="ECO:0000256" key="8">
    <source>
        <dbReference type="SAM" id="MobiDB-lite"/>
    </source>
</evidence>
<dbReference type="NCBIfam" id="NF008907">
    <property type="entry name" value="PRK12270.1"/>
    <property type="match status" value="1"/>
</dbReference>
<dbReference type="InterPro" id="IPR032106">
    <property type="entry name" value="2-oxogl_dehyd_N"/>
</dbReference>
<comment type="cofactor">
    <cofactor evidence="1">
        <name>thiamine diphosphate</name>
        <dbReference type="ChEBI" id="CHEBI:58937"/>
    </cofactor>
</comment>
<feature type="compositionally biased region" description="Gly residues" evidence="8">
    <location>
        <begin position="40"/>
        <end position="57"/>
    </location>
</feature>
<accession>A0A6J4QKM0</accession>
<proteinExistence type="inferred from homology"/>
<dbReference type="Gene3D" id="3.40.50.11610">
    <property type="entry name" value="Multifunctional 2-oxoglutarate metabolism enzyme, C-terminal domain"/>
    <property type="match status" value="1"/>
</dbReference>
<protein>
    <recommendedName>
        <fullName evidence="4">oxoglutarate dehydrogenase (succinyl-transferring)</fullName>
        <ecNumber evidence="4">1.2.4.2</ecNumber>
    </recommendedName>
</protein>
<reference evidence="10" key="1">
    <citation type="submission" date="2020-02" db="EMBL/GenBank/DDBJ databases">
        <authorList>
            <person name="Meier V. D."/>
        </authorList>
    </citation>
    <scope>NUCLEOTIDE SEQUENCE</scope>
    <source>
        <strain evidence="10">AVDCRST_MAG64</strain>
    </source>
</reference>
<dbReference type="PANTHER" id="PTHR23152:SF4">
    <property type="entry name" value="2-OXOADIPATE DEHYDROGENASE COMPLEX COMPONENT E1"/>
    <property type="match status" value="1"/>
</dbReference>